<gene>
    <name evidence="2" type="ORF">SIL87_06990</name>
</gene>
<keyword evidence="3" id="KW-1185">Reference proteome</keyword>
<dbReference type="RefSeq" id="WP_319613450.1">
    <property type="nucleotide sequence ID" value="NZ_JAWXYB010000018.1"/>
</dbReference>
<protein>
    <submittedName>
        <fullName evidence="2">Uncharacterized protein</fullName>
    </submittedName>
</protein>
<organism evidence="2 3">
    <name type="scientific">Acidiphilium acidophilum</name>
    <name type="common">Thiobacillus acidophilus</name>
    <dbReference type="NCBI Taxonomy" id="76588"/>
    <lineage>
        <taxon>Bacteria</taxon>
        <taxon>Pseudomonadati</taxon>
        <taxon>Pseudomonadota</taxon>
        <taxon>Alphaproteobacteria</taxon>
        <taxon>Acetobacterales</taxon>
        <taxon>Acidocellaceae</taxon>
        <taxon>Acidiphilium</taxon>
    </lineage>
</organism>
<evidence type="ECO:0000313" key="2">
    <source>
        <dbReference type="EMBL" id="MDX5930505.1"/>
    </source>
</evidence>
<dbReference type="AlphaFoldDB" id="A0AAW9DNC8"/>
<feature type="region of interest" description="Disordered" evidence="1">
    <location>
        <begin position="39"/>
        <end position="64"/>
    </location>
</feature>
<name>A0AAW9DNC8_ACIAO</name>
<sequence length="64" mass="6450">MTTPANPLAAALHDAAAAVAAKLDAMDRKLDVLLAQSAAAADADRAWPAPPKPRPNGHAKGNGQ</sequence>
<accession>A0AAW9DNC8</accession>
<evidence type="ECO:0000256" key="1">
    <source>
        <dbReference type="SAM" id="MobiDB-lite"/>
    </source>
</evidence>
<reference evidence="2 3" key="1">
    <citation type="submission" date="2023-11" db="EMBL/GenBank/DDBJ databases">
        <title>MicrobeMod: A computational toolkit for identifying prokaryotic methylation and restriction-modification with nanopore sequencing.</title>
        <authorList>
            <person name="Crits-Christoph A."/>
            <person name="Kang S.C."/>
            <person name="Lee H."/>
            <person name="Ostrov N."/>
        </authorList>
    </citation>
    <scope>NUCLEOTIDE SEQUENCE [LARGE SCALE GENOMIC DNA]</scope>
    <source>
        <strain evidence="2 3">DSMZ 700</strain>
    </source>
</reference>
<comment type="caution">
    <text evidence="2">The sequence shown here is derived from an EMBL/GenBank/DDBJ whole genome shotgun (WGS) entry which is preliminary data.</text>
</comment>
<dbReference type="Proteomes" id="UP001279553">
    <property type="component" value="Unassembled WGS sequence"/>
</dbReference>
<evidence type="ECO:0000313" key="3">
    <source>
        <dbReference type="Proteomes" id="UP001279553"/>
    </source>
</evidence>
<proteinExistence type="predicted"/>
<dbReference type="EMBL" id="JAWXYB010000018">
    <property type="protein sequence ID" value="MDX5930505.1"/>
    <property type="molecule type" value="Genomic_DNA"/>
</dbReference>